<gene>
    <name evidence="2" type="ORF">BOVATA_018710</name>
</gene>
<comment type="caution">
    <text evidence="2">The sequence shown here is derived from an EMBL/GenBank/DDBJ whole genome shotgun (WGS) entry which is preliminary data.</text>
</comment>
<evidence type="ECO:0000256" key="1">
    <source>
        <dbReference type="SAM" id="MobiDB-lite"/>
    </source>
</evidence>
<dbReference type="OrthoDB" id="364970at2759"/>
<dbReference type="Proteomes" id="UP000236319">
    <property type="component" value="Unassembled WGS sequence"/>
</dbReference>
<dbReference type="VEuPathDB" id="PiroplasmaDB:BOVATA_018710"/>
<evidence type="ECO:0000313" key="3">
    <source>
        <dbReference type="Proteomes" id="UP000236319"/>
    </source>
</evidence>
<proteinExistence type="predicted"/>
<dbReference type="EMBL" id="BDSA01000002">
    <property type="protein sequence ID" value="GBE60378.1"/>
    <property type="molecule type" value="Genomic_DNA"/>
</dbReference>
<dbReference type="GeneID" id="39874148"/>
<organism evidence="2 3">
    <name type="scientific">Babesia ovata</name>
    <dbReference type="NCBI Taxonomy" id="189622"/>
    <lineage>
        <taxon>Eukaryota</taxon>
        <taxon>Sar</taxon>
        <taxon>Alveolata</taxon>
        <taxon>Apicomplexa</taxon>
        <taxon>Aconoidasida</taxon>
        <taxon>Piroplasmida</taxon>
        <taxon>Babesiidae</taxon>
        <taxon>Babesia</taxon>
    </lineage>
</organism>
<protein>
    <submittedName>
        <fullName evidence="2">LipoLPP family protein, putative</fullName>
    </submittedName>
</protein>
<accession>A0A2H6KBK6</accession>
<evidence type="ECO:0000313" key="2">
    <source>
        <dbReference type="EMBL" id="GBE60378.1"/>
    </source>
</evidence>
<feature type="compositionally biased region" description="Polar residues" evidence="1">
    <location>
        <begin position="31"/>
        <end position="44"/>
    </location>
</feature>
<dbReference type="RefSeq" id="XP_028866621.1">
    <property type="nucleotide sequence ID" value="XM_029010788.1"/>
</dbReference>
<feature type="compositionally biased region" description="Polar residues" evidence="1">
    <location>
        <begin position="53"/>
        <end position="63"/>
    </location>
</feature>
<reference evidence="2 3" key="1">
    <citation type="journal article" date="2017" name="BMC Genomics">
        <title>Whole-genome assembly of Babesia ovata and comparative genomics between closely related pathogens.</title>
        <authorList>
            <person name="Yamagishi J."/>
            <person name="Asada M."/>
            <person name="Hakimi H."/>
            <person name="Tanaka T.Q."/>
            <person name="Sugimoto C."/>
            <person name="Kawazu S."/>
        </authorList>
    </citation>
    <scope>NUCLEOTIDE SEQUENCE [LARGE SCALE GENOMIC DNA]</scope>
    <source>
        <strain evidence="2 3">Miyake</strain>
    </source>
</reference>
<name>A0A2H6KBK6_9APIC</name>
<feature type="region of interest" description="Disordered" evidence="1">
    <location>
        <begin position="31"/>
        <end position="63"/>
    </location>
</feature>
<keyword evidence="3" id="KW-1185">Reference proteome</keyword>
<dbReference type="AlphaFoldDB" id="A0A2H6KBK6"/>
<sequence>MLDEQDLETLCGGDQGLNRLLNRHCLYTSSPEGATADTVTSVRSPETGGPYASSGNLDSRNIGNKSQAYVDSYGAQSASHVSHRQDAGYAADSARQDAAPSLDDLLQRLDNLNTALGRQADSLQRDANGKLEKLTEVVRSSNTVGGPLDVNDLASSLHQCEDVVNSISHKHLKLQDLHTLDYLEKILTLNMNAVSLIHNWEETLRTIQGSLQSFERFREKGGVLTKMLMSDDAVDGFTYENATTLRDIFLRLHSTVEQCFVNDPNFGHMSGTLGNLRLKYSEVVSDICYDVCTRFFSPFETTYTPSPEASAEAFRRLVDLAADVFKPSYAETLLVQCFRRVMDGLLNTQFFTIWEENVSKLPNGDDLSLLPDDIGVIVSSCAATMNAFYDFLVKLVTDRMDLFKGFFAAMGARSICASPDAALNTCIRDVVQNGMLYFEVFDKTLARLPRAVFLTVATEVMRSAQPIADKLVEAFSALPFHEEITQMPILPKGMLVRYINALDDLSAENCWRSAPASDSVDDHISRLEQLVTYTTGLKCTSNGTLSHGDGLDIYQPLAWIYNRLLLWHLRECYKAVMSGCGNALTGYFMALSQQEMSRDMNTENESDCRRVLLALTSGSRSMADAMEKSLAPAATAGEQQSVLSKAITHWYVASGNVTSLDGVNASVRQCFSEPFPTEGGSFFHDESGAVSAAVTNIVRFIARKASNIMRNYANAAAEPESDTDVSSSVLLLSGYFTALLPLFADDDMLPNRILAQAFTVFVDEELERLAGARPSDPALLQRYRADISQLIVISNYCGSDVNESLEMLLSA</sequence>